<feature type="region of interest" description="Disordered" evidence="7">
    <location>
        <begin position="645"/>
        <end position="697"/>
    </location>
</feature>
<keyword evidence="4 8" id="KW-1133">Transmembrane helix</keyword>
<dbReference type="SMART" id="SM00033">
    <property type="entry name" value="CH"/>
    <property type="match status" value="2"/>
</dbReference>
<dbReference type="PROSITE" id="PS00019">
    <property type="entry name" value="ACTININ_1"/>
    <property type="match status" value="1"/>
</dbReference>
<evidence type="ECO:0000259" key="9">
    <source>
        <dbReference type="PROSITE" id="PS50021"/>
    </source>
</evidence>
<feature type="transmembrane region" description="Helical" evidence="8">
    <location>
        <begin position="779"/>
        <end position="803"/>
    </location>
</feature>
<dbReference type="InterPro" id="IPR001715">
    <property type="entry name" value="CH_dom"/>
</dbReference>
<protein>
    <recommendedName>
        <fullName evidence="9">Calponin-homology (CH) domain-containing protein</fullName>
    </recommendedName>
</protein>
<evidence type="ECO:0000313" key="10">
    <source>
        <dbReference type="EMBL" id="KAL2082351.1"/>
    </source>
</evidence>
<dbReference type="AlphaFoldDB" id="A0ABD1J6R8"/>
<evidence type="ECO:0000256" key="8">
    <source>
        <dbReference type="SAM" id="Phobius"/>
    </source>
</evidence>
<feature type="compositionally biased region" description="Basic and acidic residues" evidence="7">
    <location>
        <begin position="645"/>
        <end position="659"/>
    </location>
</feature>
<keyword evidence="11" id="KW-1185">Reference proteome</keyword>
<feature type="compositionally biased region" description="Basic and acidic residues" evidence="7">
    <location>
        <begin position="569"/>
        <end position="582"/>
    </location>
</feature>
<name>A0ABD1J6R8_9TELE</name>
<comment type="subcellular location">
    <subcellularLocation>
        <location evidence="1">Membrane</location>
    </subcellularLocation>
</comment>
<keyword evidence="2 8" id="KW-0812">Transmembrane</keyword>
<dbReference type="InterPro" id="IPR036872">
    <property type="entry name" value="CH_dom_sf"/>
</dbReference>
<gene>
    <name evidence="10" type="ORF">ACEWY4_022169</name>
</gene>
<dbReference type="SUPFAM" id="SSF47576">
    <property type="entry name" value="Calponin-homology domain, CH-domain"/>
    <property type="match status" value="1"/>
</dbReference>
<feature type="region of interest" description="Disordered" evidence="7">
    <location>
        <begin position="565"/>
        <end position="620"/>
    </location>
</feature>
<dbReference type="EMBL" id="JBHFQA010000019">
    <property type="protein sequence ID" value="KAL2082351.1"/>
    <property type="molecule type" value="Genomic_DNA"/>
</dbReference>
<dbReference type="GO" id="GO:0003779">
    <property type="term" value="F:actin binding"/>
    <property type="evidence" value="ECO:0007669"/>
    <property type="project" value="UniProtKB-KW"/>
</dbReference>
<dbReference type="FunFam" id="1.10.418.10:FF:000057">
    <property type="entry name" value="Calmin"/>
    <property type="match status" value="1"/>
</dbReference>
<evidence type="ECO:0000256" key="5">
    <source>
        <dbReference type="ARBA" id="ARBA00023136"/>
    </source>
</evidence>
<keyword evidence="5 8" id="KW-0472">Membrane</keyword>
<proteinExistence type="predicted"/>
<dbReference type="PROSITE" id="PS50021">
    <property type="entry name" value="CH"/>
    <property type="match status" value="2"/>
</dbReference>
<evidence type="ECO:0000256" key="2">
    <source>
        <dbReference type="ARBA" id="ARBA00022692"/>
    </source>
</evidence>
<dbReference type="GO" id="GO:0016020">
    <property type="term" value="C:membrane"/>
    <property type="evidence" value="ECO:0007669"/>
    <property type="project" value="UniProtKB-SubCell"/>
</dbReference>
<feature type="compositionally biased region" description="Basic and acidic residues" evidence="7">
    <location>
        <begin position="672"/>
        <end position="687"/>
    </location>
</feature>
<comment type="caution">
    <text evidence="10">The sequence shown here is derived from an EMBL/GenBank/DDBJ whole genome shotgun (WGS) entry which is preliminary data.</text>
</comment>
<sequence>MESCLFLPVPALCLCVLREIKAHLHTLLWVGLVFSPLPSVCMDHSSLSTVGVHIFILTEAREAIQKRTFTRWINIHLKACEPALEVNDLFSDAQDGHVFMALMEQLSGYKMLYRFRPSTHRLFRLNNIAKVLNFLEDRNLKCKSIDASDVADGVPSAVLGLVWTIIVLFHIKKHTRNIQYIVSTHSGRSIDTNTDTLPISSSAKSSDWDSNTFPSKRKKSSATSKYRGTAIKTLLRWVQTCTSKYDVEVRDFGKSWRSGLAFLALIKSISPAVVDMRSALSKTPRENVEDAFHIAQSTLGIPPLLDLEDVITATPDEQCVITYVTHFLECRQKLDELQVNGLEPYTRCYGPSTSFPDVSCSPLSAPDHHPSVIEPTLFTPVKDIHSPLPNDVFGTSSTKGKDFGNAFSVINTTGKACADILSDIETLSLSSEEGVYTLSPLDSEEEEAYSYILALDEEVNGNPRPDFQGLPVISGIEHHSTLCTCQYREQANSKNEFITGHEQITLAEPNGDTALGKKQHENTNHDTSFLANSLENDYGQNISPELVKARDTTSDTKCVQGVECSNVDTHTKEEMSPRREDVPSGPSDSEMEESLSPDSDSGLGPHDPTEDSLDPEDLSHSNVCKAKDDVDDHKTAVWMESHQIDNGRFNDKTDGDSKLTRQTQEDSSLEEEAVRRKDSYDTVRDTGHMPQTPVGCSVEREEEAMKETDMCDIPGVNGRLPQSAIRTVPGAENGEELTEWNKCSLLSDEDIAQVNADTRERKLSSGSMECCGVLDTGEFHLLIILWLFTYCFFIIHHGICTYFSDLLK</sequence>
<accession>A0ABD1J6R8</accession>
<dbReference type="PANTHER" id="PTHR47535:SF9">
    <property type="entry name" value="CALPONIN-HOMOLOGY (CH) DOMAIN-CONTAINING PROTEIN"/>
    <property type="match status" value="1"/>
</dbReference>
<evidence type="ECO:0000256" key="1">
    <source>
        <dbReference type="ARBA" id="ARBA00004370"/>
    </source>
</evidence>
<evidence type="ECO:0000256" key="6">
    <source>
        <dbReference type="ARBA" id="ARBA00023203"/>
    </source>
</evidence>
<evidence type="ECO:0000256" key="4">
    <source>
        <dbReference type="ARBA" id="ARBA00022989"/>
    </source>
</evidence>
<dbReference type="InterPro" id="IPR052403">
    <property type="entry name" value="LINC-complex_assoc"/>
</dbReference>
<keyword evidence="3" id="KW-0677">Repeat</keyword>
<organism evidence="10 11">
    <name type="scientific">Coilia grayii</name>
    <name type="common">Gray's grenadier anchovy</name>
    <dbReference type="NCBI Taxonomy" id="363190"/>
    <lineage>
        <taxon>Eukaryota</taxon>
        <taxon>Metazoa</taxon>
        <taxon>Chordata</taxon>
        <taxon>Craniata</taxon>
        <taxon>Vertebrata</taxon>
        <taxon>Euteleostomi</taxon>
        <taxon>Actinopterygii</taxon>
        <taxon>Neopterygii</taxon>
        <taxon>Teleostei</taxon>
        <taxon>Clupei</taxon>
        <taxon>Clupeiformes</taxon>
        <taxon>Clupeoidei</taxon>
        <taxon>Engraulidae</taxon>
        <taxon>Coilinae</taxon>
        <taxon>Coilia</taxon>
    </lineage>
</organism>
<dbReference type="Pfam" id="PF00307">
    <property type="entry name" value="CH"/>
    <property type="match status" value="2"/>
</dbReference>
<dbReference type="PANTHER" id="PTHR47535">
    <property type="entry name" value="MUSCLE-SPECIFIC PROTEIN 300 KDA, ISOFORM G"/>
    <property type="match status" value="1"/>
</dbReference>
<dbReference type="Proteomes" id="UP001591681">
    <property type="component" value="Unassembled WGS sequence"/>
</dbReference>
<feature type="domain" description="Calponin-homology (CH)" evidence="9">
    <location>
        <begin position="63"/>
        <end position="170"/>
    </location>
</feature>
<evidence type="ECO:0000256" key="3">
    <source>
        <dbReference type="ARBA" id="ARBA00022737"/>
    </source>
</evidence>
<feature type="domain" description="Calponin-homology (CH)" evidence="9">
    <location>
        <begin position="228"/>
        <end position="332"/>
    </location>
</feature>
<reference evidence="10 11" key="1">
    <citation type="submission" date="2024-09" db="EMBL/GenBank/DDBJ databases">
        <title>A chromosome-level genome assembly of Gray's grenadier anchovy, Coilia grayii.</title>
        <authorList>
            <person name="Fu Z."/>
        </authorList>
    </citation>
    <scope>NUCLEOTIDE SEQUENCE [LARGE SCALE GENOMIC DNA]</scope>
    <source>
        <strain evidence="10">G4</strain>
        <tissue evidence="10">Muscle</tissue>
    </source>
</reference>
<evidence type="ECO:0000256" key="7">
    <source>
        <dbReference type="SAM" id="MobiDB-lite"/>
    </source>
</evidence>
<dbReference type="Gene3D" id="1.10.418.10">
    <property type="entry name" value="Calponin-like domain"/>
    <property type="match status" value="2"/>
</dbReference>
<dbReference type="InterPro" id="IPR001589">
    <property type="entry name" value="Actinin_actin-bd_CS"/>
</dbReference>
<keyword evidence="6" id="KW-0009">Actin-binding</keyword>
<evidence type="ECO:0000313" key="11">
    <source>
        <dbReference type="Proteomes" id="UP001591681"/>
    </source>
</evidence>